<dbReference type="EMBL" id="VOFY01002934">
    <property type="protein sequence ID" value="KAA8577386.1"/>
    <property type="molecule type" value="Genomic_DNA"/>
</dbReference>
<feature type="compositionally biased region" description="Polar residues" evidence="1">
    <location>
        <begin position="397"/>
        <end position="408"/>
    </location>
</feature>
<feature type="compositionally biased region" description="Low complexity" evidence="1">
    <location>
        <begin position="304"/>
        <end position="322"/>
    </location>
</feature>
<feature type="compositionally biased region" description="Basic and acidic residues" evidence="1">
    <location>
        <begin position="384"/>
        <end position="396"/>
    </location>
</feature>
<feature type="compositionally biased region" description="Low complexity" evidence="1">
    <location>
        <begin position="514"/>
        <end position="555"/>
    </location>
</feature>
<gene>
    <name evidence="3" type="ORF">FQN60_000134</name>
</gene>
<name>A0A5J5CA58_9PERO</name>
<proteinExistence type="predicted"/>
<comment type="caution">
    <text evidence="3">The sequence shown here is derived from an EMBL/GenBank/DDBJ whole genome shotgun (WGS) entry which is preliminary data.</text>
</comment>
<feature type="compositionally biased region" description="Polar residues" evidence="1">
    <location>
        <begin position="270"/>
        <end position="281"/>
    </location>
</feature>
<evidence type="ECO:0000313" key="3">
    <source>
        <dbReference type="EMBL" id="KAA8577386.1"/>
    </source>
</evidence>
<feature type="compositionally biased region" description="Basic and acidic residues" evidence="1">
    <location>
        <begin position="685"/>
        <end position="699"/>
    </location>
</feature>
<dbReference type="InterPro" id="IPR032745">
    <property type="entry name" value="GRIN_C"/>
</dbReference>
<keyword evidence="4" id="KW-1185">Reference proteome</keyword>
<reference evidence="3 4" key="1">
    <citation type="submission" date="2019-08" db="EMBL/GenBank/DDBJ databases">
        <title>A chromosome-level genome assembly, high-density linkage maps, and genome scans reveal the genomic architecture of hybrid incompatibilities underlying speciation via character displacement in darters (Percidae: Etheostominae).</title>
        <authorList>
            <person name="Moran R.L."/>
            <person name="Catchen J.M."/>
            <person name="Fuller R.C."/>
        </authorList>
    </citation>
    <scope>NUCLEOTIDE SEQUENCE [LARGE SCALE GENOMIC DNA]</scope>
    <source>
        <strain evidence="3">EspeVRDwgs_2016</strain>
        <tissue evidence="3">Muscle</tissue>
    </source>
</reference>
<feature type="compositionally biased region" description="Polar residues" evidence="1">
    <location>
        <begin position="579"/>
        <end position="594"/>
    </location>
</feature>
<organism evidence="3 4">
    <name type="scientific">Etheostoma spectabile</name>
    <name type="common">orangethroat darter</name>
    <dbReference type="NCBI Taxonomy" id="54343"/>
    <lineage>
        <taxon>Eukaryota</taxon>
        <taxon>Metazoa</taxon>
        <taxon>Chordata</taxon>
        <taxon>Craniata</taxon>
        <taxon>Vertebrata</taxon>
        <taxon>Euteleostomi</taxon>
        <taxon>Actinopterygii</taxon>
        <taxon>Neopterygii</taxon>
        <taxon>Teleostei</taxon>
        <taxon>Neoteleostei</taxon>
        <taxon>Acanthomorphata</taxon>
        <taxon>Eupercaria</taxon>
        <taxon>Perciformes</taxon>
        <taxon>Percoidei</taxon>
        <taxon>Percidae</taxon>
        <taxon>Etheostomatinae</taxon>
        <taxon>Etheostoma</taxon>
    </lineage>
</organism>
<accession>A0A5J5CA58</accession>
<feature type="compositionally biased region" description="Polar residues" evidence="1">
    <location>
        <begin position="421"/>
        <end position="455"/>
    </location>
</feature>
<feature type="compositionally biased region" description="Polar residues" evidence="1">
    <location>
        <begin position="216"/>
        <end position="228"/>
    </location>
</feature>
<feature type="compositionally biased region" description="Low complexity" evidence="1">
    <location>
        <begin position="330"/>
        <end position="356"/>
    </location>
</feature>
<feature type="compositionally biased region" description="Low complexity" evidence="1">
    <location>
        <begin position="282"/>
        <end position="296"/>
    </location>
</feature>
<feature type="compositionally biased region" description="Basic and acidic residues" evidence="1">
    <location>
        <begin position="739"/>
        <end position="762"/>
    </location>
</feature>
<feature type="domain" description="G protein-regulated inducer of neurite outgrowth C-terminal" evidence="2">
    <location>
        <begin position="843"/>
        <end position="901"/>
    </location>
</feature>
<dbReference type="Pfam" id="PF15235">
    <property type="entry name" value="GRIN_C"/>
    <property type="match status" value="1"/>
</dbReference>
<feature type="compositionally biased region" description="Polar residues" evidence="1">
    <location>
        <begin position="364"/>
        <end position="376"/>
    </location>
</feature>
<dbReference type="Proteomes" id="UP000327493">
    <property type="component" value="Unassembled WGS sequence"/>
</dbReference>
<feature type="compositionally biased region" description="Low complexity" evidence="1">
    <location>
        <begin position="457"/>
        <end position="478"/>
    </location>
</feature>
<evidence type="ECO:0000256" key="1">
    <source>
        <dbReference type="SAM" id="MobiDB-lite"/>
    </source>
</evidence>
<evidence type="ECO:0000259" key="2">
    <source>
        <dbReference type="Pfam" id="PF15235"/>
    </source>
</evidence>
<feature type="compositionally biased region" description="Polar residues" evidence="1">
    <location>
        <begin position="46"/>
        <end position="56"/>
    </location>
</feature>
<dbReference type="AlphaFoldDB" id="A0A5J5CA58"/>
<feature type="compositionally biased region" description="Low complexity" evidence="1">
    <location>
        <begin position="707"/>
        <end position="725"/>
    </location>
</feature>
<evidence type="ECO:0000313" key="4">
    <source>
        <dbReference type="Proteomes" id="UP000327493"/>
    </source>
</evidence>
<feature type="compositionally biased region" description="Basic and acidic residues" evidence="1">
    <location>
        <begin position="613"/>
        <end position="626"/>
    </location>
</feature>
<feature type="non-terminal residue" evidence="3">
    <location>
        <position position="913"/>
    </location>
</feature>
<sequence>METSPNMTKRTKDAVQSECPIPEEAELADALGNTDPNANWGAEPNFNLNLTLTSPSNPRPATETSKLHGATRKDHGNKRGGARGAVTTETGKSASALGTRVTSPREREDPSRPKSKILALSRSPTAEALVNSEDEHRLKLPNPNRAPSLGPTSHAHSGMAASPKPQVTIGSSPRTTERVKTVSNPKPYVAPTTKTTNKITVSPKGISYHDQKGDLNVTNQTPTITAKSQKPDPASTRHELGTHSSEMPPVGPKSPNQRAATAVHSAKTPEPSSLNAKPSTQRKASGTRSSSASGSKENLDGKDSSVSSGSKTTSKSSLVSKATTKDSLDSKTSSNSRTAMGSKDSLSSKSGSASKTSSRDSLDSKTGSNSKASPNCRSGMGSRDSLDSKTAMEIKASKTSPDSKTVVGSKSGVGSKDNLDPKTQSSDSKTSLNLRTSPSFKQGSELNPSSNSDVFSRSKPGPTRSSSSSKSSLVASGSKMDLVGPDSLLSSGSKENKLKAARFSAKPSPNVKAGSDSSKPGPGRSSSKPSLADLSPSLVLSPTPSPASSSPGSDPGKALGSSPAGPNGDVQRSPGSGPVASNTSRTSINISLTRGLTFDSIPKTSAKTDAAVDGEHLKLPETKVRPAGDPAVSQEATQGADVTENVGRLPGDRKKPGTLLSKPSPLGDGNAIAIGNDIPSPRATGVERKKEDKKKEKGKPNHGPGRSSSPSPSSSSQLSTRPASSKTVRETATMTSPSERLHPQGGERREVGVQVEVVERSKYHSGASSPLIGSPSCESGEGPPFQHVCKIDIELCSRSALPSAGSLPGCLQTYGFRQSPPDVPEPQLGRNQDVSVESIWEDGGQEDAAREETGKPQEVTWDPQGRTWEVYGASVDLESLGTAIQSHLESKIREQAKQIRTLRKSTCSDVSLA</sequence>
<feature type="region of interest" description="Disordered" evidence="1">
    <location>
        <begin position="839"/>
        <end position="861"/>
    </location>
</feature>
<feature type="compositionally biased region" description="Basic and acidic residues" evidence="1">
    <location>
        <begin position="103"/>
        <end position="112"/>
    </location>
</feature>
<feature type="region of interest" description="Disordered" evidence="1">
    <location>
        <begin position="1"/>
        <end position="781"/>
    </location>
</feature>
<protein>
    <recommendedName>
        <fullName evidence="2">G protein-regulated inducer of neurite outgrowth C-terminal domain-containing protein</fullName>
    </recommendedName>
</protein>